<keyword evidence="2" id="KW-0472">Membrane</keyword>
<dbReference type="Proteomes" id="UP000019151">
    <property type="component" value="Chromosome"/>
</dbReference>
<accession>W0RKC7</accession>
<feature type="region of interest" description="Disordered" evidence="1">
    <location>
        <begin position="201"/>
        <end position="236"/>
    </location>
</feature>
<dbReference type="KEGG" id="gba:J421_3664"/>
<reference evidence="3 4" key="1">
    <citation type="journal article" date="2014" name="Genome Announc.">
        <title>Genome Sequence and Methylome of Soil Bacterium Gemmatirosa kalamazoonensis KBS708T, a Member of the Rarely Cultivated Gemmatimonadetes Phylum.</title>
        <authorList>
            <person name="Debruyn J.M."/>
            <person name="Radosevich M."/>
            <person name="Wommack K.E."/>
            <person name="Polson S.W."/>
            <person name="Hauser L.J."/>
            <person name="Fawaz M.N."/>
            <person name="Korlach J."/>
            <person name="Tsai Y.C."/>
        </authorList>
    </citation>
    <scope>NUCLEOTIDE SEQUENCE [LARGE SCALE GENOMIC DNA]</scope>
    <source>
        <strain evidence="3 4">KBS708</strain>
    </source>
</reference>
<organism evidence="3 4">
    <name type="scientific">Gemmatirosa kalamazoonensis</name>
    <dbReference type="NCBI Taxonomy" id="861299"/>
    <lineage>
        <taxon>Bacteria</taxon>
        <taxon>Pseudomonadati</taxon>
        <taxon>Gemmatimonadota</taxon>
        <taxon>Gemmatimonadia</taxon>
        <taxon>Gemmatimonadales</taxon>
        <taxon>Gemmatimonadaceae</taxon>
        <taxon>Gemmatirosa</taxon>
    </lineage>
</organism>
<dbReference type="RefSeq" id="WP_148306386.1">
    <property type="nucleotide sequence ID" value="NZ_CP007128.1"/>
</dbReference>
<dbReference type="InParanoid" id="W0RKC7"/>
<sequence length="236" mass="24192">MAEIEFERRGTPLWKVVLALLVVAAIVWAILARRGGGTPALADSTAATPATDSAAAAAAKNVPPAPVTAPAAAAGPSAQFATWADTSKMPSGGDQQAAYVGDGLQLLAGALQERVPLAGVQVNMIRAMADTLRMPNLKASQYTNATQAAFFAVGYALRQTTAAQPLNDKATVISLTKPLAQQGQEVRSFFTTAAKVLRAPIAKDSAPPKPVAPANSAVVHPQKTTTPPPVPAAKTP</sequence>
<gene>
    <name evidence="3" type="ORF">J421_3664</name>
</gene>
<name>W0RKC7_9BACT</name>
<evidence type="ECO:0000313" key="4">
    <source>
        <dbReference type="Proteomes" id="UP000019151"/>
    </source>
</evidence>
<proteinExistence type="predicted"/>
<keyword evidence="2" id="KW-1133">Transmembrane helix</keyword>
<dbReference type="EMBL" id="CP007128">
    <property type="protein sequence ID" value="AHG91201.1"/>
    <property type="molecule type" value="Genomic_DNA"/>
</dbReference>
<dbReference type="AlphaFoldDB" id="W0RKC7"/>
<evidence type="ECO:0000256" key="1">
    <source>
        <dbReference type="SAM" id="MobiDB-lite"/>
    </source>
</evidence>
<feature type="compositionally biased region" description="Pro residues" evidence="1">
    <location>
        <begin position="226"/>
        <end position="236"/>
    </location>
</feature>
<evidence type="ECO:0000256" key="2">
    <source>
        <dbReference type="SAM" id="Phobius"/>
    </source>
</evidence>
<protein>
    <submittedName>
        <fullName evidence="3">Uncharacterized protein</fullName>
    </submittedName>
</protein>
<keyword evidence="2" id="KW-0812">Transmembrane</keyword>
<feature type="transmembrane region" description="Helical" evidence="2">
    <location>
        <begin position="12"/>
        <end position="31"/>
    </location>
</feature>
<dbReference type="HOGENOM" id="CLU_1174062_0_0_0"/>
<evidence type="ECO:0000313" key="3">
    <source>
        <dbReference type="EMBL" id="AHG91201.1"/>
    </source>
</evidence>
<keyword evidence="4" id="KW-1185">Reference proteome</keyword>